<feature type="compositionally biased region" description="Basic residues" evidence="5">
    <location>
        <begin position="1"/>
        <end position="14"/>
    </location>
</feature>
<evidence type="ECO:0000313" key="7">
    <source>
        <dbReference type="Proteomes" id="UP000037751"/>
    </source>
</evidence>
<reference evidence="6 7" key="1">
    <citation type="submission" date="2015-07" db="EMBL/GenBank/DDBJ databases">
        <title>Draft Genome Sequence of Malassezia furfur CBS1878 and Malassezia pachydermatis CBS1879.</title>
        <authorList>
            <person name="Triana S."/>
            <person name="Ohm R."/>
            <person name="Gonzalez A."/>
            <person name="DeCock H."/>
            <person name="Restrepo S."/>
            <person name="Celis A."/>
        </authorList>
    </citation>
    <scope>NUCLEOTIDE SEQUENCE [LARGE SCALE GENOMIC DNA]</scope>
    <source>
        <strain evidence="6 7">CBS 1879</strain>
    </source>
</reference>
<dbReference type="PANTHER" id="PTHR13102:SF0">
    <property type="entry name" value="NUCLEOLAR PROTEIN 9"/>
    <property type="match status" value="1"/>
</dbReference>
<dbReference type="Gene3D" id="1.25.10.10">
    <property type="entry name" value="Leucine-rich Repeat Variant"/>
    <property type="match status" value="2"/>
</dbReference>
<dbReference type="GO" id="GO:0000472">
    <property type="term" value="P:endonucleolytic cleavage to generate mature 5'-end of SSU-rRNA from (SSU-rRNA, 5.8S rRNA, LSU-rRNA)"/>
    <property type="evidence" value="ECO:0007669"/>
    <property type="project" value="TreeGrafter"/>
</dbReference>
<dbReference type="OrthoDB" id="392571at2759"/>
<dbReference type="EMBL" id="LGAV01000004">
    <property type="protein sequence ID" value="KOS14029.1"/>
    <property type="molecule type" value="Genomic_DNA"/>
</dbReference>
<dbReference type="GO" id="GO:0000480">
    <property type="term" value="P:endonucleolytic cleavage in 5'-ETS of tricistronic rRNA transcript (SSU-rRNA, 5.8S rRNA, LSU-rRNA)"/>
    <property type="evidence" value="ECO:0007669"/>
    <property type="project" value="TreeGrafter"/>
</dbReference>
<dbReference type="SMART" id="SM00025">
    <property type="entry name" value="Pumilio"/>
    <property type="match status" value="3"/>
</dbReference>
<dbReference type="GO" id="GO:0000056">
    <property type="term" value="P:ribosomal small subunit export from nucleus"/>
    <property type="evidence" value="ECO:0007669"/>
    <property type="project" value="TreeGrafter"/>
</dbReference>
<dbReference type="GO" id="GO:0030686">
    <property type="term" value="C:90S preribosome"/>
    <property type="evidence" value="ECO:0007669"/>
    <property type="project" value="TreeGrafter"/>
</dbReference>
<dbReference type="InterPro" id="IPR011989">
    <property type="entry name" value="ARM-like"/>
</dbReference>
<keyword evidence="7" id="KW-1185">Reference proteome</keyword>
<evidence type="ECO:0000256" key="4">
    <source>
        <dbReference type="ARBA" id="ARBA00031929"/>
    </source>
</evidence>
<dbReference type="AlphaFoldDB" id="A0A0N0RS70"/>
<proteinExistence type="predicted"/>
<keyword evidence="2" id="KW-0677">Repeat</keyword>
<feature type="region of interest" description="Disordered" evidence="5">
    <location>
        <begin position="1"/>
        <end position="29"/>
    </location>
</feature>
<organism evidence="6 7">
    <name type="scientific">Malassezia pachydermatis</name>
    <dbReference type="NCBI Taxonomy" id="77020"/>
    <lineage>
        <taxon>Eukaryota</taxon>
        <taxon>Fungi</taxon>
        <taxon>Dikarya</taxon>
        <taxon>Basidiomycota</taxon>
        <taxon>Ustilaginomycotina</taxon>
        <taxon>Malasseziomycetes</taxon>
        <taxon>Malasseziales</taxon>
        <taxon>Malasseziaceae</taxon>
        <taxon>Malassezia</taxon>
    </lineage>
</organism>
<comment type="caution">
    <text evidence="6">The sequence shown here is derived from an EMBL/GenBank/DDBJ whole genome shotgun (WGS) entry which is preliminary data.</text>
</comment>
<dbReference type="PANTHER" id="PTHR13102">
    <property type="entry name" value="NUCLEOLAR PROTEIN 9"/>
    <property type="match status" value="1"/>
</dbReference>
<evidence type="ECO:0000256" key="2">
    <source>
        <dbReference type="ARBA" id="ARBA00022737"/>
    </source>
</evidence>
<dbReference type="GeneID" id="28730138"/>
<dbReference type="STRING" id="77020.A0A0N0RS70"/>
<evidence type="ECO:0000256" key="1">
    <source>
        <dbReference type="ARBA" id="ARBA00016427"/>
    </source>
</evidence>
<dbReference type="InterPro" id="IPR040000">
    <property type="entry name" value="NOP9"/>
</dbReference>
<gene>
    <name evidence="6" type="ORF">Malapachy_3803</name>
</gene>
<sequence>MGKSERRRAPKRAKHVEEAEAEPMMEDDEVPSWVQPHDANTPFGLVAPPLQSYFKEVNGQLTELIQTHDANARSEEKDMLLQAALSEMDGNELALATDPTCSLVLENMAPLLSEKALRVLLDRMAGNFTTLSFHRYGSHVLQSLLAATQLALHANTESKATTSKDGILRSLPEMVTSMFEEMESSFLSMASDPFASHILQSLVTLLAGVPLASLDDLRSKRSAKYRSKERQKAMVDDSAWSSLSERMSVPTDFLSLLYRLYQHMASELTPEKIHALMPEATSAPSLGLLMRLENGFADAKRGSMAWRKDSITSRVLEYSSKSDHTRSDFMEASLRDTVATHVLETALRTTSVPILLWFWKTYIQGRVVKLGAHPCANFVVATMLRMLPADHGTDPSPFEQALQELSQAGDQLVKGQMLGALQAALERSIQLQDYAKEVMHAITSAFRFPAESEEETRKKFVPVVLSMHTLKAYTNTQKAEPTKQSKRKRGEADQFTTQGSILLQRIAMLPSPENEWLYESLAHGDLATWCTSSTAVHVVIAALASRTASFAQRRSLLRILLPMLVDLCDDVWGSRVADAVWLSADGFTKNKIAQQTIQNEKRLLASAYGRFFVRRLRLGVYRKSPDEWKEWAQTENSLPLPEWKDAGANPFLFLRDIKVMSKSRTEDKADTELAQIFSAIE</sequence>
<dbReference type="VEuPathDB" id="FungiDB:Malapachy_3803"/>
<dbReference type="InterPro" id="IPR001313">
    <property type="entry name" value="Pumilio_RNA-bd_rpt"/>
</dbReference>
<evidence type="ECO:0000256" key="5">
    <source>
        <dbReference type="SAM" id="MobiDB-lite"/>
    </source>
</evidence>
<dbReference type="GO" id="GO:0000447">
    <property type="term" value="P:endonucleolytic cleavage in ITS1 to separate SSU-rRNA from 5.8S rRNA and LSU-rRNA from tricistronic rRNA transcript (SSU-rRNA, 5.8S rRNA, LSU-rRNA)"/>
    <property type="evidence" value="ECO:0007669"/>
    <property type="project" value="TreeGrafter"/>
</dbReference>
<protein>
    <recommendedName>
        <fullName evidence="1">Nucleolar protein 9</fullName>
    </recommendedName>
    <alternativeName>
        <fullName evidence="3 4">Pumilio domain-containing protein NOP9</fullName>
    </alternativeName>
</protein>
<dbReference type="GO" id="GO:0030688">
    <property type="term" value="C:preribosome, small subunit precursor"/>
    <property type="evidence" value="ECO:0007669"/>
    <property type="project" value="TreeGrafter"/>
</dbReference>
<accession>A0A0N0RS70</accession>
<dbReference type="GO" id="GO:0003723">
    <property type="term" value="F:RNA binding"/>
    <property type="evidence" value="ECO:0007669"/>
    <property type="project" value="InterPro"/>
</dbReference>
<dbReference type="SUPFAM" id="SSF48371">
    <property type="entry name" value="ARM repeat"/>
    <property type="match status" value="1"/>
</dbReference>
<evidence type="ECO:0000256" key="3">
    <source>
        <dbReference type="ARBA" id="ARBA00030932"/>
    </source>
</evidence>
<dbReference type="InterPro" id="IPR016024">
    <property type="entry name" value="ARM-type_fold"/>
</dbReference>
<name>A0A0N0RS70_9BASI</name>
<evidence type="ECO:0000313" key="6">
    <source>
        <dbReference type="EMBL" id="KOS14029.1"/>
    </source>
</evidence>
<feature type="compositionally biased region" description="Acidic residues" evidence="5">
    <location>
        <begin position="19"/>
        <end position="29"/>
    </location>
</feature>
<dbReference type="RefSeq" id="XP_017991661.1">
    <property type="nucleotide sequence ID" value="XM_018138262.1"/>
</dbReference>
<dbReference type="GO" id="GO:0005730">
    <property type="term" value="C:nucleolus"/>
    <property type="evidence" value="ECO:0007669"/>
    <property type="project" value="TreeGrafter"/>
</dbReference>
<dbReference type="Proteomes" id="UP000037751">
    <property type="component" value="Unassembled WGS sequence"/>
</dbReference>
<dbReference type="Pfam" id="PF22493">
    <property type="entry name" value="PUF_NOP9"/>
    <property type="match status" value="1"/>
</dbReference>